<gene>
    <name evidence="2" type="ORF">KSP39_PZI007252</name>
</gene>
<accession>A0AAP0G9Q1</accession>
<sequence>MQDIAIEAQSESKWKQLGELPMTSGKMQLYEDQCYGEGFVFDMKKIEFLVVAAIRFMREGLLRSTRPVVCENCHVPKGCSQKPPKGHRFLNQQTGTSKGATPEA</sequence>
<feature type="compositionally biased region" description="Polar residues" evidence="1">
    <location>
        <begin position="90"/>
        <end position="104"/>
    </location>
</feature>
<organism evidence="2 3">
    <name type="scientific">Platanthera zijinensis</name>
    <dbReference type="NCBI Taxonomy" id="2320716"/>
    <lineage>
        <taxon>Eukaryota</taxon>
        <taxon>Viridiplantae</taxon>
        <taxon>Streptophyta</taxon>
        <taxon>Embryophyta</taxon>
        <taxon>Tracheophyta</taxon>
        <taxon>Spermatophyta</taxon>
        <taxon>Magnoliopsida</taxon>
        <taxon>Liliopsida</taxon>
        <taxon>Asparagales</taxon>
        <taxon>Orchidaceae</taxon>
        <taxon>Orchidoideae</taxon>
        <taxon>Orchideae</taxon>
        <taxon>Orchidinae</taxon>
        <taxon>Platanthera</taxon>
    </lineage>
</organism>
<evidence type="ECO:0000313" key="2">
    <source>
        <dbReference type="EMBL" id="KAK8946875.1"/>
    </source>
</evidence>
<reference evidence="2 3" key="1">
    <citation type="journal article" date="2022" name="Nat. Plants">
        <title>Genomes of leafy and leafless Platanthera orchids illuminate the evolution of mycoheterotrophy.</title>
        <authorList>
            <person name="Li M.H."/>
            <person name="Liu K.W."/>
            <person name="Li Z."/>
            <person name="Lu H.C."/>
            <person name="Ye Q.L."/>
            <person name="Zhang D."/>
            <person name="Wang J.Y."/>
            <person name="Li Y.F."/>
            <person name="Zhong Z.M."/>
            <person name="Liu X."/>
            <person name="Yu X."/>
            <person name="Liu D.K."/>
            <person name="Tu X.D."/>
            <person name="Liu B."/>
            <person name="Hao Y."/>
            <person name="Liao X.Y."/>
            <person name="Jiang Y.T."/>
            <person name="Sun W.H."/>
            <person name="Chen J."/>
            <person name="Chen Y.Q."/>
            <person name="Ai Y."/>
            <person name="Zhai J.W."/>
            <person name="Wu S.S."/>
            <person name="Zhou Z."/>
            <person name="Hsiao Y.Y."/>
            <person name="Wu W.L."/>
            <person name="Chen Y.Y."/>
            <person name="Lin Y.F."/>
            <person name="Hsu J.L."/>
            <person name="Li C.Y."/>
            <person name="Wang Z.W."/>
            <person name="Zhao X."/>
            <person name="Zhong W.Y."/>
            <person name="Ma X.K."/>
            <person name="Ma L."/>
            <person name="Huang J."/>
            <person name="Chen G.Z."/>
            <person name="Huang M.Z."/>
            <person name="Huang L."/>
            <person name="Peng D.H."/>
            <person name="Luo Y.B."/>
            <person name="Zou S.Q."/>
            <person name="Chen S.P."/>
            <person name="Lan S."/>
            <person name="Tsai W.C."/>
            <person name="Van de Peer Y."/>
            <person name="Liu Z.J."/>
        </authorList>
    </citation>
    <scope>NUCLEOTIDE SEQUENCE [LARGE SCALE GENOMIC DNA]</scope>
    <source>
        <tissue evidence="2">Leaf</tissue>
    </source>
</reference>
<feature type="region of interest" description="Disordered" evidence="1">
    <location>
        <begin position="79"/>
        <end position="104"/>
    </location>
</feature>
<dbReference type="Proteomes" id="UP001418222">
    <property type="component" value="Unassembled WGS sequence"/>
</dbReference>
<evidence type="ECO:0000313" key="3">
    <source>
        <dbReference type="Proteomes" id="UP001418222"/>
    </source>
</evidence>
<proteinExistence type="predicted"/>
<name>A0AAP0G9Q1_9ASPA</name>
<dbReference type="AlphaFoldDB" id="A0AAP0G9Q1"/>
<comment type="caution">
    <text evidence="2">The sequence shown here is derived from an EMBL/GenBank/DDBJ whole genome shotgun (WGS) entry which is preliminary data.</text>
</comment>
<protein>
    <submittedName>
        <fullName evidence="2">Coatomer subunit beta'-2</fullName>
    </submittedName>
</protein>
<keyword evidence="3" id="KW-1185">Reference proteome</keyword>
<dbReference type="EMBL" id="JBBWWQ010000005">
    <property type="protein sequence ID" value="KAK8946875.1"/>
    <property type="molecule type" value="Genomic_DNA"/>
</dbReference>
<evidence type="ECO:0000256" key="1">
    <source>
        <dbReference type="SAM" id="MobiDB-lite"/>
    </source>
</evidence>